<reference evidence="1 2" key="1">
    <citation type="submission" date="2019-03" db="EMBL/GenBank/DDBJ databases">
        <title>Draft genome of Gammaproteobacteria bacterium LSUCC0057, a member of the SAR92 clade.</title>
        <authorList>
            <person name="Lanclos V.C."/>
            <person name="Doiron C."/>
            <person name="Henson M.W."/>
            <person name="Thrash J.C."/>
        </authorList>
    </citation>
    <scope>NUCLEOTIDE SEQUENCE [LARGE SCALE GENOMIC DNA]</scope>
    <source>
        <strain evidence="1 2">LSUCC0057</strain>
    </source>
</reference>
<sequence length="229" mass="26477">MARRPRCEQSCVEEDFVNSSQICPLCSSGDSRSFFQDNRRRYWQCQHCQLVFVPACYHLAAAAERAEYQLHDNRLDDAGYRHFLQRAATPLLQQLTAAAHGVDIGCGPAPLLAQLLSEAGHRCDYYDPLFFPETPPHGYYDFITLTEVVEHMANPQRDLLPLRQQLRAGGWLLIMTKRVLNAERFARWHYKNDPTHISFFSEPTLHWLAQQWRVPWRSAADDVALFGPF</sequence>
<dbReference type="OrthoDB" id="9791944at2"/>
<gene>
    <name evidence="1" type="ORF">E3W66_03320</name>
</gene>
<dbReference type="Proteomes" id="UP000298133">
    <property type="component" value="Unassembled WGS sequence"/>
</dbReference>
<dbReference type="GO" id="GO:0008168">
    <property type="term" value="F:methyltransferase activity"/>
    <property type="evidence" value="ECO:0007669"/>
    <property type="project" value="UniProtKB-KW"/>
</dbReference>
<protein>
    <submittedName>
        <fullName evidence="1">Class I SAM-dependent methyltransferase</fullName>
    </submittedName>
</protein>
<proteinExistence type="predicted"/>
<keyword evidence="2" id="KW-1185">Reference proteome</keyword>
<accession>A0A4Y8UMQ7</accession>
<name>A0A4Y8UMQ7_9GAMM</name>
<dbReference type="InterPro" id="IPR029063">
    <property type="entry name" value="SAM-dependent_MTases_sf"/>
</dbReference>
<evidence type="ECO:0000313" key="2">
    <source>
        <dbReference type="Proteomes" id="UP000298133"/>
    </source>
</evidence>
<dbReference type="SUPFAM" id="SSF53335">
    <property type="entry name" value="S-adenosyl-L-methionine-dependent methyltransferases"/>
    <property type="match status" value="1"/>
</dbReference>
<dbReference type="GO" id="GO:0032259">
    <property type="term" value="P:methylation"/>
    <property type="evidence" value="ECO:0007669"/>
    <property type="project" value="UniProtKB-KW"/>
</dbReference>
<dbReference type="Gene3D" id="3.40.50.150">
    <property type="entry name" value="Vaccinia Virus protein VP39"/>
    <property type="match status" value="1"/>
</dbReference>
<dbReference type="Pfam" id="PF13489">
    <property type="entry name" value="Methyltransf_23"/>
    <property type="match status" value="1"/>
</dbReference>
<evidence type="ECO:0000313" key="1">
    <source>
        <dbReference type="EMBL" id="TFH68984.1"/>
    </source>
</evidence>
<comment type="caution">
    <text evidence="1">The sequence shown here is derived from an EMBL/GenBank/DDBJ whole genome shotgun (WGS) entry which is preliminary data.</text>
</comment>
<keyword evidence="1" id="KW-0489">Methyltransferase</keyword>
<organism evidence="1 2">
    <name type="scientific">Gammaproteobacteria bacterium LSUCC0057</name>
    <dbReference type="NCBI Taxonomy" id="2559237"/>
    <lineage>
        <taxon>Bacteria</taxon>
        <taxon>Pseudomonadati</taxon>
        <taxon>Pseudomonadota</taxon>
        <taxon>Gammaproteobacteria</taxon>
        <taxon>Cellvibrionales</taxon>
        <taxon>Porticoccaceae</taxon>
        <taxon>SAR92 clade</taxon>
    </lineage>
</organism>
<keyword evidence="1" id="KW-0808">Transferase</keyword>
<dbReference type="AlphaFoldDB" id="A0A4Y8UMQ7"/>
<dbReference type="EMBL" id="SPIA01000001">
    <property type="protein sequence ID" value="TFH68984.1"/>
    <property type="molecule type" value="Genomic_DNA"/>
</dbReference>